<dbReference type="GO" id="GO:0005737">
    <property type="term" value="C:cytoplasm"/>
    <property type="evidence" value="ECO:0007669"/>
    <property type="project" value="TreeGrafter"/>
</dbReference>
<dbReference type="GO" id="GO:0030170">
    <property type="term" value="F:pyridoxal phosphate binding"/>
    <property type="evidence" value="ECO:0007669"/>
    <property type="project" value="InterPro"/>
</dbReference>
<dbReference type="PANTHER" id="PTHR11808">
    <property type="entry name" value="TRANS-SULFURATION ENZYME FAMILY MEMBER"/>
    <property type="match status" value="1"/>
</dbReference>
<dbReference type="GO" id="GO:0016846">
    <property type="term" value="F:carbon-sulfur lyase activity"/>
    <property type="evidence" value="ECO:0007669"/>
    <property type="project" value="TreeGrafter"/>
</dbReference>
<evidence type="ECO:0000256" key="1">
    <source>
        <dbReference type="ARBA" id="ARBA00001933"/>
    </source>
</evidence>
<dbReference type="CDD" id="cd00614">
    <property type="entry name" value="CGS_like"/>
    <property type="match status" value="1"/>
</dbReference>
<evidence type="ECO:0008006" key="4">
    <source>
        <dbReference type="Google" id="ProtNLM"/>
    </source>
</evidence>
<dbReference type="GO" id="GO:0019346">
    <property type="term" value="P:transsulfuration"/>
    <property type="evidence" value="ECO:0007669"/>
    <property type="project" value="InterPro"/>
</dbReference>
<gene>
    <name evidence="3" type="ORF">METZ01_LOCUS87262</name>
</gene>
<name>A0A381V3Q0_9ZZZZ</name>
<sequence>VEQGRDLATALAPERFYSRYGNPTVRAFEDTIAELEGGEAARAFASGMGAISTVVLAVCSSGDHIVTQRQLYAGTQLFFQTACPRLGIDVTFVDGTDPEAFAAAVVPGRTMLVFAETPANPRLDLVDLDALGAIGNALTVVDSTFATPLGQTPLAHGVDLVLHSATKGIVGHNDATLGVVAGSDDLLAWLWGFAVLHGANASPYDAYNAHRGVRTLDVRLRAQAETAQRLAGFLESHGAVAEVRYPGLASHPQHDLAVRQMRSMGGLLTFDLAGGIDAGQRFVEATAIARQATSLGGPETLVCHSATSTHVGLTPEELAASGIGEGTVRVSCGLEHVDDLLDDFSRGLEATTG</sequence>
<dbReference type="Gene3D" id="3.40.640.10">
    <property type="entry name" value="Type I PLP-dependent aspartate aminotransferase-like (Major domain)"/>
    <property type="match status" value="1"/>
</dbReference>
<dbReference type="Pfam" id="PF01053">
    <property type="entry name" value="Cys_Met_Meta_PP"/>
    <property type="match status" value="1"/>
</dbReference>
<dbReference type="AlphaFoldDB" id="A0A381V3Q0"/>
<dbReference type="Gene3D" id="3.90.1150.10">
    <property type="entry name" value="Aspartate Aminotransferase, domain 1"/>
    <property type="match status" value="1"/>
</dbReference>
<comment type="cofactor">
    <cofactor evidence="1">
        <name>pyridoxal 5'-phosphate</name>
        <dbReference type="ChEBI" id="CHEBI:597326"/>
    </cofactor>
</comment>
<evidence type="ECO:0000313" key="3">
    <source>
        <dbReference type="EMBL" id="SVA34408.1"/>
    </source>
</evidence>
<evidence type="ECO:0000256" key="2">
    <source>
        <dbReference type="ARBA" id="ARBA00022898"/>
    </source>
</evidence>
<dbReference type="PIRSF" id="PIRSF001434">
    <property type="entry name" value="CGS"/>
    <property type="match status" value="1"/>
</dbReference>
<dbReference type="FunFam" id="3.40.640.10:FF:000046">
    <property type="entry name" value="Cystathionine gamma-lyase"/>
    <property type="match status" value="1"/>
</dbReference>
<dbReference type="EMBL" id="UINC01007644">
    <property type="protein sequence ID" value="SVA34408.1"/>
    <property type="molecule type" value="Genomic_DNA"/>
</dbReference>
<organism evidence="3">
    <name type="scientific">marine metagenome</name>
    <dbReference type="NCBI Taxonomy" id="408172"/>
    <lineage>
        <taxon>unclassified sequences</taxon>
        <taxon>metagenomes</taxon>
        <taxon>ecological metagenomes</taxon>
    </lineage>
</organism>
<dbReference type="SUPFAM" id="SSF53383">
    <property type="entry name" value="PLP-dependent transferases"/>
    <property type="match status" value="1"/>
</dbReference>
<protein>
    <recommendedName>
        <fullName evidence="4">Cys/Met metabolism PLP-dependent enzyme</fullName>
    </recommendedName>
</protein>
<dbReference type="InterPro" id="IPR015421">
    <property type="entry name" value="PyrdxlP-dep_Trfase_major"/>
</dbReference>
<dbReference type="PANTHER" id="PTHR11808:SF80">
    <property type="entry name" value="CYSTATHIONINE GAMMA-LYASE"/>
    <property type="match status" value="1"/>
</dbReference>
<dbReference type="InterPro" id="IPR015424">
    <property type="entry name" value="PyrdxlP-dep_Trfase"/>
</dbReference>
<proteinExistence type="predicted"/>
<accession>A0A381V3Q0</accession>
<dbReference type="InterPro" id="IPR015422">
    <property type="entry name" value="PyrdxlP-dep_Trfase_small"/>
</dbReference>
<reference evidence="3" key="1">
    <citation type="submission" date="2018-05" db="EMBL/GenBank/DDBJ databases">
        <authorList>
            <person name="Lanie J.A."/>
            <person name="Ng W.-L."/>
            <person name="Kazmierczak K.M."/>
            <person name="Andrzejewski T.M."/>
            <person name="Davidsen T.M."/>
            <person name="Wayne K.J."/>
            <person name="Tettelin H."/>
            <person name="Glass J.I."/>
            <person name="Rusch D."/>
            <person name="Podicherti R."/>
            <person name="Tsui H.-C.T."/>
            <person name="Winkler M.E."/>
        </authorList>
    </citation>
    <scope>NUCLEOTIDE SEQUENCE</scope>
</reference>
<feature type="non-terminal residue" evidence="3">
    <location>
        <position position="1"/>
    </location>
</feature>
<dbReference type="InterPro" id="IPR000277">
    <property type="entry name" value="Cys/Met-Metab_PyrdxlP-dep_enz"/>
</dbReference>
<keyword evidence="2" id="KW-0663">Pyridoxal phosphate</keyword>